<sequence>MPDLKNTIAFLYLQETKFNRSTIYDRPRPNILPGEPFKRYKNAEKVLLKRRWEGHVDTNDLWSILQKRRSRRNYTGGPISIDELSLLLWSAQGVTAQAGPYYLRTAPSAGALYPVETYVVIERVSGIEPGIYHFDVKGFQLETISRGLFLGDLARSALGQGFIRSASCVFLWSAVLRRTMSKYGARGLRYIFLDAGHICQNLLLAAEALELGACPVAAFFDEELNEMLGLDGIEETAIYMAAIGRKRGEGL</sequence>
<dbReference type="InterPro" id="IPR000415">
    <property type="entry name" value="Nitroreductase-like"/>
</dbReference>
<dbReference type="AlphaFoldDB" id="A0A7V2SW41"/>
<dbReference type="NCBIfam" id="TIGR03605">
    <property type="entry name" value="antibiot_sagB"/>
    <property type="match status" value="1"/>
</dbReference>
<reference evidence="2" key="1">
    <citation type="journal article" date="2020" name="mSystems">
        <title>Genome- and Community-Level Interaction Insights into Carbon Utilization and Element Cycling Functions of Hydrothermarchaeota in Hydrothermal Sediment.</title>
        <authorList>
            <person name="Zhou Z."/>
            <person name="Liu Y."/>
            <person name="Xu W."/>
            <person name="Pan J."/>
            <person name="Luo Z.H."/>
            <person name="Li M."/>
        </authorList>
    </citation>
    <scope>NUCLEOTIDE SEQUENCE [LARGE SCALE GENOMIC DNA]</scope>
    <source>
        <strain evidence="2">HyVt-503</strain>
    </source>
</reference>
<evidence type="ECO:0000313" key="2">
    <source>
        <dbReference type="EMBL" id="HFC47043.1"/>
    </source>
</evidence>
<dbReference type="InterPro" id="IPR052544">
    <property type="entry name" value="Bacteriocin_Proc_Enz"/>
</dbReference>
<feature type="domain" description="Nitroreductase" evidence="1">
    <location>
        <begin position="66"/>
        <end position="244"/>
    </location>
</feature>
<dbReference type="GO" id="GO:0016491">
    <property type="term" value="F:oxidoreductase activity"/>
    <property type="evidence" value="ECO:0007669"/>
    <property type="project" value="InterPro"/>
</dbReference>
<organism evidence="2">
    <name type="scientific">Dissulfuribacter thermophilus</name>
    <dbReference type="NCBI Taxonomy" id="1156395"/>
    <lineage>
        <taxon>Bacteria</taxon>
        <taxon>Pseudomonadati</taxon>
        <taxon>Thermodesulfobacteriota</taxon>
        <taxon>Dissulfuribacteria</taxon>
        <taxon>Dissulfuribacterales</taxon>
        <taxon>Dissulfuribacteraceae</taxon>
        <taxon>Dissulfuribacter</taxon>
    </lineage>
</organism>
<dbReference type="InterPro" id="IPR020051">
    <property type="entry name" value="SagB-type_dehydrogenase"/>
</dbReference>
<evidence type="ECO:0000259" key="1">
    <source>
        <dbReference type="Pfam" id="PF00881"/>
    </source>
</evidence>
<name>A0A7V2SW41_9BACT</name>
<dbReference type="Pfam" id="PF00881">
    <property type="entry name" value="Nitroreductase"/>
    <property type="match status" value="1"/>
</dbReference>
<protein>
    <submittedName>
        <fullName evidence="2">SagB/ThcOx family dehydrogenase</fullName>
    </submittedName>
</protein>
<dbReference type="InterPro" id="IPR029479">
    <property type="entry name" value="Nitroreductase"/>
</dbReference>
<dbReference type="PANTHER" id="PTHR43745">
    <property type="entry name" value="NITROREDUCTASE MJ1384-RELATED"/>
    <property type="match status" value="1"/>
</dbReference>
<dbReference type="CDD" id="cd02142">
    <property type="entry name" value="McbC_SagB-like_oxidoreductase"/>
    <property type="match status" value="1"/>
</dbReference>
<dbReference type="SUPFAM" id="SSF55469">
    <property type="entry name" value="FMN-dependent nitroreductase-like"/>
    <property type="match status" value="1"/>
</dbReference>
<dbReference type="PANTHER" id="PTHR43745:SF2">
    <property type="entry name" value="NITROREDUCTASE MJ1384-RELATED"/>
    <property type="match status" value="1"/>
</dbReference>
<gene>
    <name evidence="2" type="ORF">ENJ63_04090</name>
</gene>
<dbReference type="Proteomes" id="UP000885797">
    <property type="component" value="Unassembled WGS sequence"/>
</dbReference>
<dbReference type="Gene3D" id="3.40.109.10">
    <property type="entry name" value="NADH Oxidase"/>
    <property type="match status" value="1"/>
</dbReference>
<comment type="caution">
    <text evidence="2">The sequence shown here is derived from an EMBL/GenBank/DDBJ whole genome shotgun (WGS) entry which is preliminary data.</text>
</comment>
<accession>A0A7V2SW41</accession>
<proteinExistence type="predicted"/>
<dbReference type="EMBL" id="DRND01000324">
    <property type="protein sequence ID" value="HFC47043.1"/>
    <property type="molecule type" value="Genomic_DNA"/>
</dbReference>